<dbReference type="Pfam" id="PF00583">
    <property type="entry name" value="Acetyltransf_1"/>
    <property type="match status" value="1"/>
</dbReference>
<protein>
    <submittedName>
        <fullName evidence="2">Acetyltransferase (GNAT) family protein</fullName>
    </submittedName>
</protein>
<dbReference type="AlphaFoldDB" id="A0A1P8WCK3"/>
<name>A0A1P8WCK3_9PLAN</name>
<sequence>MLKIRPFDESDWNGVWQIVEPVFRAGETYPYSPDTTQDEAFQIWIGTPQATYIAEDDQSGALLGTYYIKPNQPAQGSHVCNCGYIVSETARGQGVASQMCEHSQQEAVRLGFRAMQFNLVVATNQGAVRLWQKMGFVIVGTLTAAFKHPVLSYVDAHIMYKILVT</sequence>
<keyword evidence="3" id="KW-1185">Reference proteome</keyword>
<gene>
    <name evidence="2" type="ORF">Fuma_01391</name>
</gene>
<proteinExistence type="predicted"/>
<dbReference type="CDD" id="cd04301">
    <property type="entry name" value="NAT_SF"/>
    <property type="match status" value="1"/>
</dbReference>
<dbReference type="RefSeq" id="WP_077023498.1">
    <property type="nucleotide sequence ID" value="NZ_CP017641.1"/>
</dbReference>
<dbReference type="PANTHER" id="PTHR43138">
    <property type="entry name" value="ACETYLTRANSFERASE, GNAT FAMILY"/>
    <property type="match status" value="1"/>
</dbReference>
<dbReference type="OrthoDB" id="948250at2"/>
<reference evidence="2 3" key="1">
    <citation type="journal article" date="2016" name="Front. Microbiol.">
        <title>Fuerstia marisgermanicae gen. nov., sp. nov., an Unusual Member of the Phylum Planctomycetes from the German Wadden Sea.</title>
        <authorList>
            <person name="Kohn T."/>
            <person name="Heuer A."/>
            <person name="Jogler M."/>
            <person name="Vollmers J."/>
            <person name="Boedeker C."/>
            <person name="Bunk B."/>
            <person name="Rast P."/>
            <person name="Borchert D."/>
            <person name="Glockner I."/>
            <person name="Freese H.M."/>
            <person name="Klenk H.P."/>
            <person name="Overmann J."/>
            <person name="Kaster A.K."/>
            <person name="Rohde M."/>
            <person name="Wiegand S."/>
            <person name="Jogler C."/>
        </authorList>
    </citation>
    <scope>NUCLEOTIDE SEQUENCE [LARGE SCALE GENOMIC DNA]</scope>
    <source>
        <strain evidence="2 3">NH11</strain>
    </source>
</reference>
<dbReference type="Gene3D" id="3.40.630.30">
    <property type="match status" value="1"/>
</dbReference>
<dbReference type="PROSITE" id="PS51186">
    <property type="entry name" value="GNAT"/>
    <property type="match status" value="1"/>
</dbReference>
<dbReference type="EMBL" id="CP017641">
    <property type="protein sequence ID" value="APZ91797.1"/>
    <property type="molecule type" value="Genomic_DNA"/>
</dbReference>
<evidence type="ECO:0000313" key="2">
    <source>
        <dbReference type="EMBL" id="APZ91797.1"/>
    </source>
</evidence>
<dbReference type="Proteomes" id="UP000187735">
    <property type="component" value="Chromosome"/>
</dbReference>
<dbReference type="GO" id="GO:0016747">
    <property type="term" value="F:acyltransferase activity, transferring groups other than amino-acyl groups"/>
    <property type="evidence" value="ECO:0007669"/>
    <property type="project" value="InterPro"/>
</dbReference>
<dbReference type="KEGG" id="fmr:Fuma_01391"/>
<dbReference type="PANTHER" id="PTHR43138:SF1">
    <property type="entry name" value="N-ACETYLTRANSFERASE ACA1"/>
    <property type="match status" value="1"/>
</dbReference>
<evidence type="ECO:0000259" key="1">
    <source>
        <dbReference type="PROSITE" id="PS51186"/>
    </source>
</evidence>
<keyword evidence="2" id="KW-0808">Transferase</keyword>
<evidence type="ECO:0000313" key="3">
    <source>
        <dbReference type="Proteomes" id="UP000187735"/>
    </source>
</evidence>
<dbReference type="SUPFAM" id="SSF55729">
    <property type="entry name" value="Acyl-CoA N-acyltransferases (Nat)"/>
    <property type="match status" value="1"/>
</dbReference>
<dbReference type="InterPro" id="IPR000182">
    <property type="entry name" value="GNAT_dom"/>
</dbReference>
<accession>A0A1P8WCK3</accession>
<dbReference type="InterPro" id="IPR016181">
    <property type="entry name" value="Acyl_CoA_acyltransferase"/>
</dbReference>
<dbReference type="InterPro" id="IPR052742">
    <property type="entry name" value="Mito_N-acetyltransferase"/>
</dbReference>
<organism evidence="2 3">
    <name type="scientific">Fuerstiella marisgermanici</name>
    <dbReference type="NCBI Taxonomy" id="1891926"/>
    <lineage>
        <taxon>Bacteria</taxon>
        <taxon>Pseudomonadati</taxon>
        <taxon>Planctomycetota</taxon>
        <taxon>Planctomycetia</taxon>
        <taxon>Planctomycetales</taxon>
        <taxon>Planctomycetaceae</taxon>
        <taxon>Fuerstiella</taxon>
    </lineage>
</organism>
<dbReference type="STRING" id="1891926.Fuma_01391"/>
<feature type="domain" description="N-acetyltransferase" evidence="1">
    <location>
        <begin position="2"/>
        <end position="165"/>
    </location>
</feature>